<dbReference type="Proteomes" id="UP000234323">
    <property type="component" value="Unassembled WGS sequence"/>
</dbReference>
<sequence length="265" mass="30339">YYNFLLPFPDQDIGIIPVQPVKDNNVPTDEPTVPTDPIFDKVPSYLIPLIPEEPFYVGGLLNQPSFMNIKRKKLQPLTVGSDPWLAHMEAIYREHELTRKHNENLLAFSIKWGVDSSRAEYRENMLNRVVDYTDAFHEYESKKLEIASRPPPLPVPKDTKKGKQKKKNKQADKSTSTSRPKIKTENEILEDLLSAVNTYEDQPSMLRCSTKFYEPEVTVMDANLTKRRADINSNLDSHHGFIKTKKVCIALDRLSSDSSSCNDTK</sequence>
<organism evidence="2 3">
    <name type="scientific">Rhizophagus irregularis</name>
    <dbReference type="NCBI Taxonomy" id="588596"/>
    <lineage>
        <taxon>Eukaryota</taxon>
        <taxon>Fungi</taxon>
        <taxon>Fungi incertae sedis</taxon>
        <taxon>Mucoromycota</taxon>
        <taxon>Glomeromycotina</taxon>
        <taxon>Glomeromycetes</taxon>
        <taxon>Glomerales</taxon>
        <taxon>Glomeraceae</taxon>
        <taxon>Rhizophagus</taxon>
    </lineage>
</organism>
<feature type="non-terminal residue" evidence="2">
    <location>
        <position position="1"/>
    </location>
</feature>
<name>A0A2I1HPA9_9GLOM</name>
<accession>A0A2I1HPA9</accession>
<dbReference type="AlphaFoldDB" id="A0A2I1HPA9"/>
<feature type="region of interest" description="Disordered" evidence="1">
    <location>
        <begin position="146"/>
        <end position="184"/>
    </location>
</feature>
<evidence type="ECO:0000313" key="3">
    <source>
        <dbReference type="Proteomes" id="UP000234323"/>
    </source>
</evidence>
<keyword evidence="3" id="KW-1185">Reference proteome</keyword>
<comment type="caution">
    <text evidence="2">The sequence shown here is derived from an EMBL/GenBank/DDBJ whole genome shotgun (WGS) entry which is preliminary data.</text>
</comment>
<proteinExistence type="predicted"/>
<protein>
    <submittedName>
        <fullName evidence="2">Uncharacterized protein</fullName>
    </submittedName>
</protein>
<gene>
    <name evidence="2" type="ORF">RhiirA4_484749</name>
</gene>
<reference evidence="2 3" key="1">
    <citation type="submission" date="2015-10" db="EMBL/GenBank/DDBJ databases">
        <title>Genome analyses suggest a sexual origin of heterokaryosis in a supposedly ancient asexual fungus.</title>
        <authorList>
            <person name="Ropars J."/>
            <person name="Sedzielewska K."/>
            <person name="Noel J."/>
            <person name="Charron P."/>
            <person name="Farinelli L."/>
            <person name="Marton T."/>
            <person name="Kruger M."/>
            <person name="Pelin A."/>
            <person name="Brachmann A."/>
            <person name="Corradi N."/>
        </authorList>
    </citation>
    <scope>NUCLEOTIDE SEQUENCE [LARGE SCALE GENOMIC DNA]</scope>
    <source>
        <strain evidence="2 3">A4</strain>
    </source>
</reference>
<dbReference type="EMBL" id="LLXI01004533">
    <property type="protein sequence ID" value="PKY60721.1"/>
    <property type="molecule type" value="Genomic_DNA"/>
</dbReference>
<evidence type="ECO:0000313" key="2">
    <source>
        <dbReference type="EMBL" id="PKY60721.1"/>
    </source>
</evidence>
<evidence type="ECO:0000256" key="1">
    <source>
        <dbReference type="SAM" id="MobiDB-lite"/>
    </source>
</evidence>